<reference evidence="1 2" key="1">
    <citation type="journal article" date="2013" name="Curr. Biol.">
        <title>The Genome of the Foraminiferan Reticulomyxa filosa.</title>
        <authorList>
            <person name="Glockner G."/>
            <person name="Hulsmann N."/>
            <person name="Schleicher M."/>
            <person name="Noegel A.A."/>
            <person name="Eichinger L."/>
            <person name="Gallinger C."/>
            <person name="Pawlowski J."/>
            <person name="Sierra R."/>
            <person name="Euteneuer U."/>
            <person name="Pillet L."/>
            <person name="Moustafa A."/>
            <person name="Platzer M."/>
            <person name="Groth M."/>
            <person name="Szafranski K."/>
            <person name="Schliwa M."/>
        </authorList>
    </citation>
    <scope>NUCLEOTIDE SEQUENCE [LARGE SCALE GENOMIC DNA]</scope>
</reference>
<dbReference type="EMBL" id="ASPP01003240">
    <property type="protein sequence ID" value="ETO33635.1"/>
    <property type="molecule type" value="Genomic_DNA"/>
</dbReference>
<sequence>LGHKQHNEDYSESIRVDRSGVIAEELVEHCFYELKDKTEGLTLPEIFDKCEQLYKEYYLDLRFVTTHWANVEVFIYKLIAMRQGNKERYVWVKDENENEDEDEDENKNEEAGLPPLDKFIKITEKYYKKKEPEQEKDDMKYEADSSVIEDDNSEMKHSFFIFFFAMIKRYIFHFLRKKKIRKKAYLKVHSIVTTVFEER</sequence>
<protein>
    <submittedName>
        <fullName evidence="1">Uncharacterized protein</fullName>
    </submittedName>
</protein>
<evidence type="ECO:0000313" key="2">
    <source>
        <dbReference type="Proteomes" id="UP000023152"/>
    </source>
</evidence>
<feature type="non-terminal residue" evidence="1">
    <location>
        <position position="1"/>
    </location>
</feature>
<comment type="caution">
    <text evidence="1">The sequence shown here is derived from an EMBL/GenBank/DDBJ whole genome shotgun (WGS) entry which is preliminary data.</text>
</comment>
<accession>X6P512</accession>
<proteinExistence type="predicted"/>
<gene>
    <name evidence="1" type="ORF">RFI_03463</name>
</gene>
<evidence type="ECO:0000313" key="1">
    <source>
        <dbReference type="EMBL" id="ETO33635.1"/>
    </source>
</evidence>
<keyword evidence="2" id="KW-1185">Reference proteome</keyword>
<name>X6P512_RETFI</name>
<dbReference type="Proteomes" id="UP000023152">
    <property type="component" value="Unassembled WGS sequence"/>
</dbReference>
<organism evidence="1 2">
    <name type="scientific">Reticulomyxa filosa</name>
    <dbReference type="NCBI Taxonomy" id="46433"/>
    <lineage>
        <taxon>Eukaryota</taxon>
        <taxon>Sar</taxon>
        <taxon>Rhizaria</taxon>
        <taxon>Retaria</taxon>
        <taxon>Foraminifera</taxon>
        <taxon>Monothalamids</taxon>
        <taxon>Reticulomyxidae</taxon>
        <taxon>Reticulomyxa</taxon>
    </lineage>
</organism>
<dbReference type="AlphaFoldDB" id="X6P512"/>